<proteinExistence type="predicted"/>
<dbReference type="EMBL" id="GBRH01253560">
    <property type="protein sequence ID" value="JAD44335.1"/>
    <property type="molecule type" value="Transcribed_RNA"/>
</dbReference>
<evidence type="ECO:0000313" key="1">
    <source>
        <dbReference type="EMBL" id="JAD44335.1"/>
    </source>
</evidence>
<reference evidence="1" key="2">
    <citation type="journal article" date="2015" name="Data Brief">
        <title>Shoot transcriptome of the giant reed, Arundo donax.</title>
        <authorList>
            <person name="Barrero R.A."/>
            <person name="Guerrero F.D."/>
            <person name="Moolhuijzen P."/>
            <person name="Goolsby J.A."/>
            <person name="Tidwell J."/>
            <person name="Bellgard S.E."/>
            <person name="Bellgard M.I."/>
        </authorList>
    </citation>
    <scope>NUCLEOTIDE SEQUENCE</scope>
    <source>
        <tissue evidence="1">Shoot tissue taken approximately 20 cm above the soil surface</tissue>
    </source>
</reference>
<sequence length="30" mass="3515">MYSVNIEKYDMKARGKRRLTLVKALCNLSL</sequence>
<organism evidence="1">
    <name type="scientific">Arundo donax</name>
    <name type="common">Giant reed</name>
    <name type="synonym">Donax arundinaceus</name>
    <dbReference type="NCBI Taxonomy" id="35708"/>
    <lineage>
        <taxon>Eukaryota</taxon>
        <taxon>Viridiplantae</taxon>
        <taxon>Streptophyta</taxon>
        <taxon>Embryophyta</taxon>
        <taxon>Tracheophyta</taxon>
        <taxon>Spermatophyta</taxon>
        <taxon>Magnoliopsida</taxon>
        <taxon>Liliopsida</taxon>
        <taxon>Poales</taxon>
        <taxon>Poaceae</taxon>
        <taxon>PACMAD clade</taxon>
        <taxon>Arundinoideae</taxon>
        <taxon>Arundineae</taxon>
        <taxon>Arundo</taxon>
    </lineage>
</organism>
<name>A0A0A9A5Q8_ARUDO</name>
<dbReference type="AlphaFoldDB" id="A0A0A9A5Q8"/>
<accession>A0A0A9A5Q8</accession>
<reference evidence="1" key="1">
    <citation type="submission" date="2014-09" db="EMBL/GenBank/DDBJ databases">
        <authorList>
            <person name="Magalhaes I.L.F."/>
            <person name="Oliveira U."/>
            <person name="Santos F.R."/>
            <person name="Vidigal T.H.D.A."/>
            <person name="Brescovit A.D."/>
            <person name="Santos A.J."/>
        </authorList>
    </citation>
    <scope>NUCLEOTIDE SEQUENCE</scope>
    <source>
        <tissue evidence="1">Shoot tissue taken approximately 20 cm above the soil surface</tissue>
    </source>
</reference>
<protein>
    <submittedName>
        <fullName evidence="1">Uncharacterized protein</fullName>
    </submittedName>
</protein>